<dbReference type="EMBL" id="CM045765">
    <property type="protein sequence ID" value="KAI8000417.1"/>
    <property type="molecule type" value="Genomic_DNA"/>
</dbReference>
<protein>
    <submittedName>
        <fullName evidence="1">Patellin-4</fullName>
    </submittedName>
</protein>
<comment type="caution">
    <text evidence="1">The sequence shown here is derived from an EMBL/GenBank/DDBJ whole genome shotgun (WGS) entry which is preliminary data.</text>
</comment>
<proteinExistence type="predicted"/>
<accession>A0ACC0GJ08</accession>
<gene>
    <name evidence="1" type="ORF">LOK49_LG09G02480</name>
</gene>
<organism evidence="1 2">
    <name type="scientific">Camellia lanceoleosa</name>
    <dbReference type="NCBI Taxonomy" id="1840588"/>
    <lineage>
        <taxon>Eukaryota</taxon>
        <taxon>Viridiplantae</taxon>
        <taxon>Streptophyta</taxon>
        <taxon>Embryophyta</taxon>
        <taxon>Tracheophyta</taxon>
        <taxon>Spermatophyta</taxon>
        <taxon>Magnoliopsida</taxon>
        <taxon>eudicotyledons</taxon>
        <taxon>Gunneridae</taxon>
        <taxon>Pentapetalae</taxon>
        <taxon>asterids</taxon>
        <taxon>Ericales</taxon>
        <taxon>Theaceae</taxon>
        <taxon>Camellia</taxon>
    </lineage>
</organism>
<reference evidence="1 2" key="1">
    <citation type="journal article" date="2022" name="Plant J.">
        <title>Chromosome-level genome of Camellia lanceoleosa provides a valuable resource for understanding genome evolution and self-incompatibility.</title>
        <authorList>
            <person name="Gong W."/>
            <person name="Xiao S."/>
            <person name="Wang L."/>
            <person name="Liao Z."/>
            <person name="Chang Y."/>
            <person name="Mo W."/>
            <person name="Hu G."/>
            <person name="Li W."/>
            <person name="Zhao G."/>
            <person name="Zhu H."/>
            <person name="Hu X."/>
            <person name="Ji K."/>
            <person name="Xiang X."/>
            <person name="Song Q."/>
            <person name="Yuan D."/>
            <person name="Jin S."/>
            <person name="Zhang L."/>
        </authorList>
    </citation>
    <scope>NUCLEOTIDE SEQUENCE [LARGE SCALE GENOMIC DNA]</scope>
    <source>
        <strain evidence="1">SQ_2022a</strain>
    </source>
</reference>
<dbReference type="Proteomes" id="UP001060215">
    <property type="component" value="Chromosome 8"/>
</dbReference>
<evidence type="ECO:0000313" key="2">
    <source>
        <dbReference type="Proteomes" id="UP001060215"/>
    </source>
</evidence>
<sequence>MTVEVKAEETQVVEVVVSEQPEEALKVVEETQKVDESKPKIVKKSSSFREESNFLSDLKENEKKALNDLKLKLEAAILGNNLFKKEEQPKETAKSAEKVEEEEAEIVVESVKQDGEEKEELKVEEGKVEGEEEKKQEEGSEEKTVECVNTQENEEEKKADLGVVEEKLLKLIGNLSGGSTPFA</sequence>
<name>A0ACC0GJ08_9ERIC</name>
<keyword evidence="2" id="KW-1185">Reference proteome</keyword>
<evidence type="ECO:0000313" key="1">
    <source>
        <dbReference type="EMBL" id="KAI8000417.1"/>
    </source>
</evidence>